<dbReference type="RefSeq" id="WP_101520837.1">
    <property type="nucleotide sequence ID" value="NZ_PKLZ01000003.1"/>
</dbReference>
<dbReference type="EMBL" id="PKLZ01000003">
    <property type="protein sequence ID" value="PLW83236.1"/>
    <property type="molecule type" value="Genomic_DNA"/>
</dbReference>
<evidence type="ECO:0000256" key="5">
    <source>
        <dbReference type="ARBA" id="ARBA00023124"/>
    </source>
</evidence>
<dbReference type="AlphaFoldDB" id="A0A2N5Y4B3"/>
<evidence type="ECO:0000256" key="3">
    <source>
        <dbReference type="ARBA" id="ARBA00022763"/>
    </source>
</evidence>
<proteinExistence type="inferred from homology"/>
<dbReference type="GO" id="GO:0016829">
    <property type="term" value="F:lyase activity"/>
    <property type="evidence" value="ECO:0007669"/>
    <property type="project" value="UniProtKB-KW"/>
</dbReference>
<keyword evidence="6" id="KW-0238">DNA-binding</keyword>
<dbReference type="InterPro" id="IPR003738">
    <property type="entry name" value="SRAP"/>
</dbReference>
<dbReference type="EC" id="3.4.-.-" evidence="8"/>
<reference evidence="10" key="1">
    <citation type="submission" date="2017-11" db="EMBL/GenBank/DDBJ databases">
        <title>The draft genome sequence of Chromatocurvus sp. F02.</title>
        <authorList>
            <person name="Du Z.-J."/>
            <person name="Chang Y.-Q."/>
        </authorList>
    </citation>
    <scope>NUCLEOTIDE SEQUENCE [LARGE SCALE GENOMIC DNA]</scope>
    <source>
        <strain evidence="10">F02</strain>
    </source>
</reference>
<comment type="similarity">
    <text evidence="1 8">Belongs to the SOS response-associated peptidase family.</text>
</comment>
<dbReference type="GO" id="GO:0106300">
    <property type="term" value="P:protein-DNA covalent cross-linking repair"/>
    <property type="evidence" value="ECO:0007669"/>
    <property type="project" value="InterPro"/>
</dbReference>
<dbReference type="Proteomes" id="UP000234845">
    <property type="component" value="Unassembled WGS sequence"/>
</dbReference>
<keyword evidence="3" id="KW-0227">DNA damage</keyword>
<name>A0A2N5Y4B3_9GAMM</name>
<dbReference type="GO" id="GO:0008233">
    <property type="term" value="F:peptidase activity"/>
    <property type="evidence" value="ECO:0007669"/>
    <property type="project" value="UniProtKB-KW"/>
</dbReference>
<keyword evidence="7" id="KW-0456">Lyase</keyword>
<evidence type="ECO:0000256" key="8">
    <source>
        <dbReference type="RuleBase" id="RU364100"/>
    </source>
</evidence>
<accession>A0A2N5Y4B3</accession>
<evidence type="ECO:0000256" key="2">
    <source>
        <dbReference type="ARBA" id="ARBA00022670"/>
    </source>
</evidence>
<dbReference type="Pfam" id="PF02586">
    <property type="entry name" value="SRAP"/>
    <property type="match status" value="1"/>
</dbReference>
<evidence type="ECO:0000313" key="9">
    <source>
        <dbReference type="EMBL" id="PLW83236.1"/>
    </source>
</evidence>
<organism evidence="9 10">
    <name type="scientific">Kineobactrum sediminis</name>
    <dbReference type="NCBI Taxonomy" id="1905677"/>
    <lineage>
        <taxon>Bacteria</taxon>
        <taxon>Pseudomonadati</taxon>
        <taxon>Pseudomonadota</taxon>
        <taxon>Gammaproteobacteria</taxon>
        <taxon>Cellvibrionales</taxon>
        <taxon>Halieaceae</taxon>
        <taxon>Kineobactrum</taxon>
    </lineage>
</organism>
<dbReference type="GO" id="GO:0003697">
    <property type="term" value="F:single-stranded DNA binding"/>
    <property type="evidence" value="ECO:0007669"/>
    <property type="project" value="InterPro"/>
</dbReference>
<sequence>MCGRFALFSSPIDLSKRLQISSPPEWKWKSHYNIPPGTEIVGIRYSESEDQPVFDQLWWGYHPHWADEKSPVPINAKAENLDSSPYFRGSFRHHRCLIPADGWFEWKQLDKGKQPYFFAREDREPLFMAGVWVNNPDDRPCCAIITEPARGKARDVHPRMPLVLDDSCLEAWLDPKLQEKEILRETIERLDPDAFTCWQVSTKVNRTDNDKAELIEPLRS</sequence>
<comment type="caution">
    <text evidence="9">The sequence shown here is derived from an EMBL/GenBank/DDBJ whole genome shotgun (WGS) entry which is preliminary data.</text>
</comment>
<keyword evidence="5" id="KW-0190">Covalent protein-DNA linkage</keyword>
<evidence type="ECO:0000256" key="7">
    <source>
        <dbReference type="ARBA" id="ARBA00023239"/>
    </source>
</evidence>
<evidence type="ECO:0000256" key="4">
    <source>
        <dbReference type="ARBA" id="ARBA00022801"/>
    </source>
</evidence>
<dbReference type="GO" id="GO:0006508">
    <property type="term" value="P:proteolysis"/>
    <property type="evidence" value="ECO:0007669"/>
    <property type="project" value="UniProtKB-KW"/>
</dbReference>
<protein>
    <recommendedName>
        <fullName evidence="8">Abasic site processing protein</fullName>
        <ecNumber evidence="8">3.4.-.-</ecNumber>
    </recommendedName>
</protein>
<evidence type="ECO:0000256" key="1">
    <source>
        <dbReference type="ARBA" id="ARBA00008136"/>
    </source>
</evidence>
<dbReference type="PANTHER" id="PTHR13604:SF0">
    <property type="entry name" value="ABASIC SITE PROCESSING PROTEIN HMCES"/>
    <property type="match status" value="1"/>
</dbReference>
<gene>
    <name evidence="9" type="ORF">CWI75_07455</name>
</gene>
<evidence type="ECO:0000256" key="6">
    <source>
        <dbReference type="ARBA" id="ARBA00023125"/>
    </source>
</evidence>
<keyword evidence="10" id="KW-1185">Reference proteome</keyword>
<dbReference type="Gene3D" id="3.90.1680.10">
    <property type="entry name" value="SOS response associated peptidase-like"/>
    <property type="match status" value="1"/>
</dbReference>
<dbReference type="OrthoDB" id="6192129at2"/>
<dbReference type="PANTHER" id="PTHR13604">
    <property type="entry name" value="DC12-RELATED"/>
    <property type="match status" value="1"/>
</dbReference>
<keyword evidence="4 8" id="KW-0378">Hydrolase</keyword>
<evidence type="ECO:0000313" key="10">
    <source>
        <dbReference type="Proteomes" id="UP000234845"/>
    </source>
</evidence>
<keyword evidence="2 8" id="KW-0645">Protease</keyword>
<dbReference type="InterPro" id="IPR036590">
    <property type="entry name" value="SRAP-like"/>
</dbReference>
<dbReference type="SUPFAM" id="SSF143081">
    <property type="entry name" value="BB1717-like"/>
    <property type="match status" value="1"/>
</dbReference>